<protein>
    <recommendedName>
        <fullName evidence="1">DUF6930 domain-containing protein</fullName>
    </recommendedName>
</protein>
<dbReference type="RefSeq" id="WP_262393349.1">
    <property type="nucleotide sequence ID" value="NZ_BEXB01000046.1"/>
</dbReference>
<gene>
    <name evidence="2" type="ORF">NBRC111894_3878</name>
</gene>
<dbReference type="InterPro" id="IPR054216">
    <property type="entry name" value="DUF6930"/>
</dbReference>
<accession>A0A4Y1ZHE4</accession>
<evidence type="ECO:0000313" key="3">
    <source>
        <dbReference type="Proteomes" id="UP000319716"/>
    </source>
</evidence>
<name>A0A4Y1ZHE4_9BACL</name>
<dbReference type="Proteomes" id="UP000319716">
    <property type="component" value="Unassembled WGS sequence"/>
</dbReference>
<dbReference type="AlphaFoldDB" id="A0A4Y1ZHE4"/>
<proteinExistence type="predicted"/>
<sequence length="148" mass="16673">MLKQDAPLYPNQVDLQRLKKKARQNRSWVEIDGNYTPFSIASTNDDPRPTLPWLQLAVDHFTGQVLFHDLASPDQCLTAADFTRTAQQFLVTLIQETGQRPSGILISNQDLYYALGSLCRKLGITCSKSAELPKLSETREAMFAAMNR</sequence>
<dbReference type="Pfam" id="PF22007">
    <property type="entry name" value="DUF6930"/>
    <property type="match status" value="1"/>
</dbReference>
<reference evidence="2 3" key="1">
    <citation type="submission" date="2017-11" db="EMBL/GenBank/DDBJ databases">
        <title>Draft Genome Sequence of Sporolactobacillus inulinus NBRC 111894 Isolated from Koso, a Japanese Sugar-Vegetable Fermented Beverage.</title>
        <authorList>
            <person name="Chiou T.Y."/>
            <person name="Oshima K."/>
            <person name="Suda W."/>
            <person name="Hattori M."/>
            <person name="Takahashi T."/>
        </authorList>
    </citation>
    <scope>NUCLEOTIDE SEQUENCE [LARGE SCALE GENOMIC DNA]</scope>
    <source>
        <strain evidence="2 3">NBRC111894</strain>
    </source>
</reference>
<organism evidence="2 3">
    <name type="scientific">Sporolactobacillus inulinus</name>
    <dbReference type="NCBI Taxonomy" id="2078"/>
    <lineage>
        <taxon>Bacteria</taxon>
        <taxon>Bacillati</taxon>
        <taxon>Bacillota</taxon>
        <taxon>Bacilli</taxon>
        <taxon>Bacillales</taxon>
        <taxon>Sporolactobacillaceae</taxon>
        <taxon>Sporolactobacillus</taxon>
    </lineage>
</organism>
<evidence type="ECO:0000313" key="2">
    <source>
        <dbReference type="EMBL" id="GAY78324.1"/>
    </source>
</evidence>
<evidence type="ECO:0000259" key="1">
    <source>
        <dbReference type="Pfam" id="PF22007"/>
    </source>
</evidence>
<dbReference type="EMBL" id="BEXB01000046">
    <property type="protein sequence ID" value="GAY78324.1"/>
    <property type="molecule type" value="Genomic_DNA"/>
</dbReference>
<feature type="domain" description="DUF6930" evidence="1">
    <location>
        <begin position="15"/>
        <end position="143"/>
    </location>
</feature>
<comment type="caution">
    <text evidence="2">The sequence shown here is derived from an EMBL/GenBank/DDBJ whole genome shotgun (WGS) entry which is preliminary data.</text>
</comment>